<dbReference type="EMBL" id="JELX01001141">
    <property type="protein sequence ID" value="KYF59912.1"/>
    <property type="molecule type" value="Genomic_DNA"/>
</dbReference>
<proteinExistence type="predicted"/>
<gene>
    <name evidence="1" type="ORF">BE04_04345</name>
</gene>
<evidence type="ECO:0000313" key="1">
    <source>
        <dbReference type="EMBL" id="KYF59912.1"/>
    </source>
</evidence>
<protein>
    <submittedName>
        <fullName evidence="1">Uncharacterized protein</fullName>
    </submittedName>
</protein>
<dbReference type="AlphaFoldDB" id="A0A150PW54"/>
<sequence>MGNRHHHKKLRADVRARMARTGESYQKALARLLDERSSPAPARGVDLVPIAYFGAPAALATFEIAGRLACLVVSSAHRPRPFPHDPLVALAMRGPRTVH</sequence>
<name>A0A150PW54_SORCE</name>
<comment type="caution">
    <text evidence="1">The sequence shown here is derived from an EMBL/GenBank/DDBJ whole genome shotgun (WGS) entry which is preliminary data.</text>
</comment>
<dbReference type="Proteomes" id="UP000075604">
    <property type="component" value="Unassembled WGS sequence"/>
</dbReference>
<evidence type="ECO:0000313" key="2">
    <source>
        <dbReference type="Proteomes" id="UP000075604"/>
    </source>
</evidence>
<reference evidence="1 2" key="1">
    <citation type="submission" date="2014-02" db="EMBL/GenBank/DDBJ databases">
        <title>The small core and large imbalanced accessory genome model reveals a collaborative survival strategy of Sorangium cellulosum strains in nature.</title>
        <authorList>
            <person name="Han K."/>
            <person name="Peng R."/>
            <person name="Blom J."/>
            <person name="Li Y.-Z."/>
        </authorList>
    </citation>
    <scope>NUCLEOTIDE SEQUENCE [LARGE SCALE GENOMIC DNA]</scope>
    <source>
        <strain evidence="1 2">So0157-18</strain>
    </source>
</reference>
<organism evidence="1 2">
    <name type="scientific">Sorangium cellulosum</name>
    <name type="common">Polyangium cellulosum</name>
    <dbReference type="NCBI Taxonomy" id="56"/>
    <lineage>
        <taxon>Bacteria</taxon>
        <taxon>Pseudomonadati</taxon>
        <taxon>Myxococcota</taxon>
        <taxon>Polyangia</taxon>
        <taxon>Polyangiales</taxon>
        <taxon>Polyangiaceae</taxon>
        <taxon>Sorangium</taxon>
    </lineage>
</organism>
<accession>A0A150PW54</accession>